<name>A0A1H0S8A0_9ACTN</name>
<evidence type="ECO:0000313" key="2">
    <source>
        <dbReference type="EMBL" id="SDP37993.1"/>
    </source>
</evidence>
<dbReference type="Proteomes" id="UP000199341">
    <property type="component" value="Unassembled WGS sequence"/>
</dbReference>
<dbReference type="AlphaFoldDB" id="A0A1H0S8A0"/>
<organism evidence="2 3">
    <name type="scientific">Actinacidiphila guanduensis</name>
    <dbReference type="NCBI Taxonomy" id="310781"/>
    <lineage>
        <taxon>Bacteria</taxon>
        <taxon>Bacillati</taxon>
        <taxon>Actinomycetota</taxon>
        <taxon>Actinomycetes</taxon>
        <taxon>Kitasatosporales</taxon>
        <taxon>Streptomycetaceae</taxon>
        <taxon>Actinacidiphila</taxon>
    </lineage>
</organism>
<proteinExistence type="predicted"/>
<evidence type="ECO:0000313" key="3">
    <source>
        <dbReference type="Proteomes" id="UP000199341"/>
    </source>
</evidence>
<evidence type="ECO:0000256" key="1">
    <source>
        <dbReference type="SAM" id="Phobius"/>
    </source>
</evidence>
<feature type="transmembrane region" description="Helical" evidence="1">
    <location>
        <begin position="12"/>
        <end position="31"/>
    </location>
</feature>
<gene>
    <name evidence="2" type="ORF">SAMN05216259_12629</name>
</gene>
<dbReference type="EMBL" id="FNIE01000026">
    <property type="protein sequence ID" value="SDP37993.1"/>
    <property type="molecule type" value="Genomic_DNA"/>
</dbReference>
<dbReference type="OrthoDB" id="4331738at2"/>
<reference evidence="2 3" key="1">
    <citation type="submission" date="2016-10" db="EMBL/GenBank/DDBJ databases">
        <authorList>
            <person name="de Groot N.N."/>
        </authorList>
    </citation>
    <scope>NUCLEOTIDE SEQUENCE [LARGE SCALE GENOMIC DNA]</scope>
    <source>
        <strain evidence="2 3">CGMCC 4.2022</strain>
    </source>
</reference>
<keyword evidence="3" id="KW-1185">Reference proteome</keyword>
<sequence length="64" mass="6434">MASLDGMDYVSAIVPPLVMAVLFTLLIVTIVKNQGGANKAKEDAAVDAAFAAAEAAAKAKAADN</sequence>
<keyword evidence="1" id="KW-0812">Transmembrane</keyword>
<protein>
    <submittedName>
        <fullName evidence="2">Uncharacterized protein</fullName>
    </submittedName>
</protein>
<keyword evidence="1" id="KW-1133">Transmembrane helix</keyword>
<dbReference type="STRING" id="310781.SAMN05216259_12629"/>
<dbReference type="RefSeq" id="WP_143031804.1">
    <property type="nucleotide sequence ID" value="NZ_FNIE01000026.1"/>
</dbReference>
<accession>A0A1H0S8A0</accession>
<keyword evidence="1" id="KW-0472">Membrane</keyword>